<dbReference type="Pfam" id="PF25172">
    <property type="entry name" value="Beta-prop_WDR3_2nd"/>
    <property type="match status" value="1"/>
</dbReference>
<name>A0A4V3SF16_OPIFE</name>
<dbReference type="GO" id="GO:0030515">
    <property type="term" value="F:snoRNA binding"/>
    <property type="evidence" value="ECO:0007669"/>
    <property type="project" value="TreeGrafter"/>
</dbReference>
<dbReference type="Proteomes" id="UP000308267">
    <property type="component" value="Unassembled WGS sequence"/>
</dbReference>
<dbReference type="InterPro" id="IPR001680">
    <property type="entry name" value="WD40_rpt"/>
</dbReference>
<dbReference type="EMBL" id="SJOL01006443">
    <property type="protein sequence ID" value="TGZ66674.1"/>
    <property type="molecule type" value="Genomic_DNA"/>
</dbReference>
<dbReference type="GO" id="GO:0034388">
    <property type="term" value="C:Pwp2p-containing subcomplex of 90S preribosome"/>
    <property type="evidence" value="ECO:0007669"/>
    <property type="project" value="TreeGrafter"/>
</dbReference>
<evidence type="ECO:0000256" key="5">
    <source>
        <dbReference type="SAM" id="Coils"/>
    </source>
</evidence>
<dbReference type="SUPFAM" id="SSF50978">
    <property type="entry name" value="WD40 repeat-like"/>
    <property type="match status" value="2"/>
</dbReference>
<evidence type="ECO:0000313" key="8">
    <source>
        <dbReference type="Proteomes" id="UP000308267"/>
    </source>
</evidence>
<dbReference type="GO" id="GO:0030490">
    <property type="term" value="P:maturation of SSU-rRNA"/>
    <property type="evidence" value="ECO:0007669"/>
    <property type="project" value="TreeGrafter"/>
</dbReference>
<comment type="similarity">
    <text evidence="3">Belongs to the WD repeat WDR3/UTP12 family.</text>
</comment>
<feature type="coiled-coil region" evidence="5">
    <location>
        <begin position="784"/>
        <end position="811"/>
    </location>
</feature>
<dbReference type="OrthoDB" id="407922at2759"/>
<feature type="repeat" description="WD" evidence="4">
    <location>
        <begin position="192"/>
        <end position="225"/>
    </location>
</feature>
<evidence type="ECO:0000256" key="3">
    <source>
        <dbReference type="ARBA" id="ARBA00038229"/>
    </source>
</evidence>
<dbReference type="PROSITE" id="PS50294">
    <property type="entry name" value="WD_REPEATS_REGION"/>
    <property type="match status" value="3"/>
</dbReference>
<dbReference type="PANTHER" id="PTHR19853">
    <property type="entry name" value="WD REPEAT CONTAINING PROTEIN 3 WDR3"/>
    <property type="match status" value="1"/>
</dbReference>
<dbReference type="STRING" id="147828.A0A4V3SF16"/>
<evidence type="ECO:0000259" key="6">
    <source>
        <dbReference type="Pfam" id="PF04003"/>
    </source>
</evidence>
<dbReference type="Gene3D" id="2.130.10.10">
    <property type="entry name" value="YVTN repeat-like/Quinoprotein amine dehydrogenase"/>
    <property type="match status" value="3"/>
</dbReference>
<evidence type="ECO:0000256" key="2">
    <source>
        <dbReference type="ARBA" id="ARBA00022737"/>
    </source>
</evidence>
<keyword evidence="8" id="KW-1185">Reference proteome</keyword>
<feature type="repeat" description="WD" evidence="4">
    <location>
        <begin position="626"/>
        <end position="667"/>
    </location>
</feature>
<evidence type="ECO:0000256" key="1">
    <source>
        <dbReference type="ARBA" id="ARBA00022574"/>
    </source>
</evidence>
<dbReference type="InterPro" id="IPR015943">
    <property type="entry name" value="WD40/YVTN_repeat-like_dom_sf"/>
</dbReference>
<keyword evidence="5" id="KW-0175">Coiled coil</keyword>
<keyword evidence="1 4" id="KW-0853">WD repeat</keyword>
<dbReference type="PROSITE" id="PS00678">
    <property type="entry name" value="WD_REPEATS_1"/>
    <property type="match status" value="2"/>
</dbReference>
<organism evidence="7 8">
    <name type="scientific">Opisthorchis felineus</name>
    <dbReference type="NCBI Taxonomy" id="147828"/>
    <lineage>
        <taxon>Eukaryota</taxon>
        <taxon>Metazoa</taxon>
        <taxon>Spiralia</taxon>
        <taxon>Lophotrochozoa</taxon>
        <taxon>Platyhelminthes</taxon>
        <taxon>Trematoda</taxon>
        <taxon>Digenea</taxon>
        <taxon>Opisthorchiida</taxon>
        <taxon>Opisthorchiata</taxon>
        <taxon>Opisthorchiidae</taxon>
        <taxon>Opisthorchis</taxon>
    </lineage>
</organism>
<protein>
    <recommendedName>
        <fullName evidence="6">Small-subunit processome Utp12 domain-containing protein</fullName>
    </recommendedName>
</protein>
<feature type="repeat" description="WD" evidence="4">
    <location>
        <begin position="668"/>
        <end position="709"/>
    </location>
</feature>
<proteinExistence type="inferred from homology"/>
<evidence type="ECO:0000313" key="7">
    <source>
        <dbReference type="EMBL" id="TGZ66674.1"/>
    </source>
</evidence>
<gene>
    <name evidence="7" type="ORF">CRM22_005199</name>
</gene>
<comment type="caution">
    <text evidence="7">The sequence shown here is derived from an EMBL/GenBank/DDBJ whole genome shotgun (WGS) entry which is preliminary data.</text>
</comment>
<dbReference type="PROSITE" id="PS50082">
    <property type="entry name" value="WD_REPEATS_2"/>
    <property type="match status" value="4"/>
</dbReference>
<dbReference type="CDD" id="cd00200">
    <property type="entry name" value="WD40"/>
    <property type="match status" value="1"/>
</dbReference>
<dbReference type="InterPro" id="IPR051570">
    <property type="entry name" value="TBC1_cilium_biogenesis"/>
</dbReference>
<accession>A0A4V3SF16</accession>
<dbReference type="SMART" id="SM00320">
    <property type="entry name" value="WD40"/>
    <property type="match status" value="10"/>
</dbReference>
<dbReference type="InterPro" id="IPR036322">
    <property type="entry name" value="WD40_repeat_dom_sf"/>
</dbReference>
<keyword evidence="2" id="KW-0677">Repeat</keyword>
<sequence>MKVTKTYQRYDQVQRFGVVTSEQPKISYVRVGHGMDICASGATQCVIIWNLKTCEALCLLGRDLSASNVSCHCSSWSESSRSLKVAVGYDDGWVYVYQVSTVSWDSELECHFRAGRGRVSSVELKENILACSADSEINVLDLVSGTGSKLRGHKGLITRLRLLYFGPILVSSAQDSYIKFWDLRNMHCFATLTGHPGPVWDFALSTDDRLLVSGTADSQLRLWRLTYFDQEAYLSEPPPSEAEPLAASGEEVIVPLSQRQALIQAEFLGCIRRSGSRRVHTLLIDQTGTFILCQSFDRNLEVFRVLDEEAKAKRLRKKVKKARDKGEGAPSKVSLDISDMIRPLLRLTLAAKPASCDVLDAKPVWKAGTIVGTRLQFLCALKNNTIDELEVTIPVASTMKLQTISFVKSIQTMGVRVRLVNRICAPGHRTPPVACCLTGDALGVFTLARTEAKLWSRHSSACLATLTWPRAGTDQVLEGASLEDNGSKQDFPTRASAMVLAPGDRHVVIGFESGHLLLFDVQSKSMRQTIPRAHEGAVRGLILSGDKKMIFSGGSDKQIGFYNFDLKISGNGTPTLCLVEARQHQSVADQITCLGVTPNGRLIIAGLVNFHVDVHFSDSLKRVHSLYGHAGPVTSLDVSADSRLVITGSADKTVRLWELQFGNCQRRFTSHVEPVTCARFIPHTALAVSGDMGGQIKQWDVAKLREVTTLKGHRGSVTCLDAIATNAALFAKSAKNIQKKKFKNRRAREDDKTEVDLEDEDDFDELSGGIIVSGGHDFSIRTWAESEELLILEEQEELAREEAEDEELVRSEAVIPGAIPAEASETGLLGRPTPNTRDAADMLMEAIDICEQEFAKKQLPPSCKSVPPPHPLMMARGIDCPDRFLLASLAELRAPNSRLGGGGAGLEHAVGAITTQHARRLLPRLANWLSRGLEVELVGRAIRHLVTLHFGLVVTSASLRDMLQESREARLNQVGKLKELFGMNLAALEYLKLKIEENQKKVLFDDLLTARDKRVRRQKVKRSRMALILPG</sequence>
<dbReference type="InterPro" id="IPR007148">
    <property type="entry name" value="SSU_processome_Utp12"/>
</dbReference>
<dbReference type="GO" id="GO:0032040">
    <property type="term" value="C:small-subunit processome"/>
    <property type="evidence" value="ECO:0007669"/>
    <property type="project" value="TreeGrafter"/>
</dbReference>
<evidence type="ECO:0000256" key="4">
    <source>
        <dbReference type="PROSITE-ProRule" id="PRU00221"/>
    </source>
</evidence>
<feature type="repeat" description="WD" evidence="4">
    <location>
        <begin position="150"/>
        <end position="191"/>
    </location>
</feature>
<reference evidence="7 8" key="1">
    <citation type="journal article" date="2019" name="BMC Genomics">
        <title>New insights from Opisthorchis felineus genome: update on genomics of the epidemiologically important liver flukes.</title>
        <authorList>
            <person name="Ershov N.I."/>
            <person name="Mordvinov V.A."/>
            <person name="Prokhortchouk E.B."/>
            <person name="Pakharukova M.Y."/>
            <person name="Gunbin K.V."/>
            <person name="Ustyantsev K."/>
            <person name="Genaev M.A."/>
            <person name="Blinov A.G."/>
            <person name="Mazur A."/>
            <person name="Boulygina E."/>
            <person name="Tsygankova S."/>
            <person name="Khrameeva E."/>
            <person name="Chekanov N."/>
            <person name="Fan G."/>
            <person name="Xiao A."/>
            <person name="Zhang H."/>
            <person name="Xu X."/>
            <person name="Yang H."/>
            <person name="Solovyev V."/>
            <person name="Lee S.M."/>
            <person name="Liu X."/>
            <person name="Afonnikov D.A."/>
            <person name="Skryabin K.G."/>
        </authorList>
    </citation>
    <scope>NUCLEOTIDE SEQUENCE [LARGE SCALE GENOMIC DNA]</scope>
    <source>
        <strain evidence="7">AK-0245</strain>
        <tissue evidence="7">Whole organism</tissue>
    </source>
</reference>
<dbReference type="InterPro" id="IPR019775">
    <property type="entry name" value="WD40_repeat_CS"/>
</dbReference>
<dbReference type="AlphaFoldDB" id="A0A4V3SF16"/>
<dbReference type="InterPro" id="IPR020472">
    <property type="entry name" value="WD40_PAC1"/>
</dbReference>
<dbReference type="PRINTS" id="PR00320">
    <property type="entry name" value="GPROTEINBRPT"/>
</dbReference>
<dbReference type="PANTHER" id="PTHR19853:SF0">
    <property type="entry name" value="WD REPEAT-CONTAINING PROTEIN 3"/>
    <property type="match status" value="1"/>
</dbReference>
<feature type="domain" description="Small-subunit processome Utp12" evidence="6">
    <location>
        <begin position="906"/>
        <end position="992"/>
    </location>
</feature>
<dbReference type="Pfam" id="PF00400">
    <property type="entry name" value="WD40"/>
    <property type="match status" value="2"/>
</dbReference>
<dbReference type="Pfam" id="PF04003">
    <property type="entry name" value="Utp12"/>
    <property type="match status" value="1"/>
</dbReference>